<gene>
    <name evidence="2" type="ORF">NEMBOFW57_006473</name>
</gene>
<evidence type="ECO:0000313" key="3">
    <source>
        <dbReference type="Proteomes" id="UP001197093"/>
    </source>
</evidence>
<feature type="region of interest" description="Disordered" evidence="1">
    <location>
        <begin position="255"/>
        <end position="278"/>
    </location>
</feature>
<evidence type="ECO:0000256" key="1">
    <source>
        <dbReference type="SAM" id="MobiDB-lite"/>
    </source>
</evidence>
<protein>
    <submittedName>
        <fullName evidence="2">Uncharacterized protein</fullName>
    </submittedName>
</protein>
<reference evidence="2" key="1">
    <citation type="submission" date="2023-02" db="EMBL/GenBank/DDBJ databases">
        <authorList>
            <person name="Palmer J.M."/>
        </authorList>
    </citation>
    <scope>NUCLEOTIDE SEQUENCE</scope>
    <source>
        <strain evidence="2">FW57</strain>
    </source>
</reference>
<name>A0AAD4EX58_9PEZI</name>
<accession>A0AAD4EX58</accession>
<dbReference type="AlphaFoldDB" id="A0AAD4EX58"/>
<keyword evidence="3" id="KW-1185">Reference proteome</keyword>
<proteinExistence type="predicted"/>
<sequence length="459" mass="50525">MSASSLLSIDAYLVTPNNPPRTSVDGMDYTRCAALHNYLVDYCLAADCRPDLAQAAESSRATLTDLSTHGETAEAVRPRLHPSVAAFLAAARICAAPLFYFVAGMPNPDGNINGLFANETADLWGEPEDSIVRLYFSHMDACDGESGGGMLYHQRLHRASFFVHPDDTECAFPVDEHRQSWHPLEAILSNWVALIRLGKVVASPADEPALYGGVKIGNWEWRPYGHGQIAGCVAAWDRLCGAIEVRRRQDRGAMIDDRDDRPGEPLLTPGALPAPRGHGGFRRRPALHPPTPWDGTEQGEVVPPVYMFFSDPGAPQVDVSGWRSSFRCHWDDGHRAVPEGIAFPSRAPPGVYSECVVRSEPEAAEEAFRLLLPSNLYGARRSSGAELKNKMADELFQHGFKPFGGNPNRPQRLERLLDHWANLVQRGVWSVGPHGVQGSIDVFKDATVNWVDYTIPSSW</sequence>
<dbReference type="Proteomes" id="UP001197093">
    <property type="component" value="Unassembled WGS sequence"/>
</dbReference>
<organism evidence="2 3">
    <name type="scientific">Staphylotrichum longicolle</name>
    <dbReference type="NCBI Taxonomy" id="669026"/>
    <lineage>
        <taxon>Eukaryota</taxon>
        <taxon>Fungi</taxon>
        <taxon>Dikarya</taxon>
        <taxon>Ascomycota</taxon>
        <taxon>Pezizomycotina</taxon>
        <taxon>Sordariomycetes</taxon>
        <taxon>Sordariomycetidae</taxon>
        <taxon>Sordariales</taxon>
        <taxon>Chaetomiaceae</taxon>
        <taxon>Staphylotrichum</taxon>
    </lineage>
</organism>
<evidence type="ECO:0000313" key="2">
    <source>
        <dbReference type="EMBL" id="KAG7286973.1"/>
    </source>
</evidence>
<comment type="caution">
    <text evidence="2">The sequence shown here is derived from an EMBL/GenBank/DDBJ whole genome shotgun (WGS) entry which is preliminary data.</text>
</comment>
<dbReference type="EMBL" id="JAHCVI010000003">
    <property type="protein sequence ID" value="KAG7286973.1"/>
    <property type="molecule type" value="Genomic_DNA"/>
</dbReference>